<dbReference type="RefSeq" id="WP_125148498.1">
    <property type="nucleotide sequence ID" value="NZ_UYIN01000007.1"/>
</dbReference>
<keyword evidence="2" id="KW-1185">Reference proteome</keyword>
<dbReference type="EMBL" id="UYIN01000007">
    <property type="protein sequence ID" value="VDG71584.1"/>
    <property type="molecule type" value="Genomic_DNA"/>
</dbReference>
<comment type="caution">
    <text evidence="1">The sequence shown here is derived from an EMBL/GenBank/DDBJ whole genome shotgun (WGS) entry which is preliminary data.</text>
</comment>
<evidence type="ECO:0000313" key="2">
    <source>
        <dbReference type="Proteomes" id="UP000277570"/>
    </source>
</evidence>
<dbReference type="Proteomes" id="UP000277570">
    <property type="component" value="Unassembled WGS sequence"/>
</dbReference>
<name>A0ABY6SSQ1_9CLOT</name>
<sequence length="68" mass="7580">MVMIEKGIISTIEGNEVRVILPKYDDIISYKLGVANHINIKQLKTGDNVLIAVLDNDFKNGVIIAELR</sequence>
<evidence type="ECO:0000313" key="1">
    <source>
        <dbReference type="EMBL" id="VDG71584.1"/>
    </source>
</evidence>
<reference evidence="1 2" key="1">
    <citation type="submission" date="2018-11" db="EMBL/GenBank/DDBJ databases">
        <authorList>
            <consortium name="Pathogen Informatics"/>
        </authorList>
    </citation>
    <scope>NUCLEOTIDE SEQUENCE [LARGE SCALE GENOMIC DNA]</scope>
    <source>
        <strain evidence="1 2">NCTC10913</strain>
    </source>
</reference>
<protein>
    <submittedName>
        <fullName evidence="1">Phage baseplate assembly protein V</fullName>
    </submittedName>
</protein>
<gene>
    <name evidence="1" type="ORF">NCTC10913_01934</name>
</gene>
<organism evidence="1 2">
    <name type="scientific">Clostridium carnis</name>
    <dbReference type="NCBI Taxonomy" id="1530"/>
    <lineage>
        <taxon>Bacteria</taxon>
        <taxon>Bacillati</taxon>
        <taxon>Bacillota</taxon>
        <taxon>Clostridia</taxon>
        <taxon>Eubacteriales</taxon>
        <taxon>Clostridiaceae</taxon>
        <taxon>Clostridium</taxon>
    </lineage>
</organism>
<accession>A0ABY6SSQ1</accession>
<proteinExistence type="predicted"/>